<dbReference type="AlphaFoldDB" id="A0A914HMA3"/>
<evidence type="ECO:0000313" key="3">
    <source>
        <dbReference type="WBParaSite" id="Gr19_v10_g21.t1"/>
    </source>
</evidence>
<keyword evidence="2" id="KW-1185">Reference proteome</keyword>
<proteinExistence type="predicted"/>
<dbReference type="WBParaSite" id="Gr19_v10_g21.t1">
    <property type="protein sequence ID" value="Gr19_v10_g21.t1"/>
    <property type="gene ID" value="Gr19_v10_g21"/>
</dbReference>
<dbReference type="Proteomes" id="UP000887572">
    <property type="component" value="Unplaced"/>
</dbReference>
<feature type="region of interest" description="Disordered" evidence="1">
    <location>
        <begin position="1"/>
        <end position="35"/>
    </location>
</feature>
<evidence type="ECO:0000313" key="2">
    <source>
        <dbReference type="Proteomes" id="UP000887572"/>
    </source>
</evidence>
<reference evidence="3" key="1">
    <citation type="submission" date="2022-11" db="UniProtKB">
        <authorList>
            <consortium name="WormBaseParasite"/>
        </authorList>
    </citation>
    <scope>IDENTIFICATION</scope>
</reference>
<evidence type="ECO:0000256" key="1">
    <source>
        <dbReference type="SAM" id="MobiDB-lite"/>
    </source>
</evidence>
<accession>A0A914HMA3</accession>
<organism evidence="2 3">
    <name type="scientific">Globodera rostochiensis</name>
    <name type="common">Golden nematode worm</name>
    <name type="synonym">Heterodera rostochiensis</name>
    <dbReference type="NCBI Taxonomy" id="31243"/>
    <lineage>
        <taxon>Eukaryota</taxon>
        <taxon>Metazoa</taxon>
        <taxon>Ecdysozoa</taxon>
        <taxon>Nematoda</taxon>
        <taxon>Chromadorea</taxon>
        <taxon>Rhabditida</taxon>
        <taxon>Tylenchina</taxon>
        <taxon>Tylenchomorpha</taxon>
        <taxon>Tylenchoidea</taxon>
        <taxon>Heteroderidae</taxon>
        <taxon>Heteroderinae</taxon>
        <taxon>Globodera</taxon>
    </lineage>
</organism>
<protein>
    <submittedName>
        <fullName evidence="3">Uncharacterized protein</fullName>
    </submittedName>
</protein>
<name>A0A914HMA3_GLORO</name>
<sequence length="93" mass="11002">MWETQTEETIPGASGADFRHQQPAPTAAADCRQRRHNFRTDYHRRAQWPLKKNAIYFNANFKLLTLTARDVRGNMKGKNMRQNHLPHQFLRIQ</sequence>